<proteinExistence type="predicted"/>
<dbReference type="RefSeq" id="WP_274153219.1">
    <property type="nucleotide sequence ID" value="NZ_CP117812.1"/>
</dbReference>
<dbReference type="InterPro" id="IPR008183">
    <property type="entry name" value="Aldose_1/G6P_1-epimerase"/>
</dbReference>
<organism evidence="1 2">
    <name type="scientific">Lentisphaera profundi</name>
    <dbReference type="NCBI Taxonomy" id="1658616"/>
    <lineage>
        <taxon>Bacteria</taxon>
        <taxon>Pseudomonadati</taxon>
        <taxon>Lentisphaerota</taxon>
        <taxon>Lentisphaeria</taxon>
        <taxon>Lentisphaerales</taxon>
        <taxon>Lentisphaeraceae</taxon>
        <taxon>Lentisphaera</taxon>
    </lineage>
</organism>
<dbReference type="Proteomes" id="UP001214250">
    <property type="component" value="Chromosome 2"/>
</dbReference>
<sequence>MNEKVLATKLILGDENFGVVCDTYGAKILAFYVDGKNILFYEEDDISHSGIPLCFPSFGPLENNAFVWKGKTYPMKQHGFIRDNDFELLSQDESSLSLVLRSSQKTKERYPFDFEFIVNYQLTSDDLVMTYEFKNLSNESLPLAPGIHPYFAVDNPSEITFSSKAEKVYDNLQDYTLVAMDKTECFEDMGEQKYRIHGAPDLHIIGHNESKNILNLGNPKVEMTFDTNDFPRFTIWRKSADVPYICFEPANGKNALNAKPFLVPPNQSWKTSVSLKTL</sequence>
<protein>
    <recommendedName>
        <fullName evidence="3">Aldose epimerase</fullName>
    </recommendedName>
</protein>
<dbReference type="EMBL" id="CP117812">
    <property type="protein sequence ID" value="WDE98345.1"/>
    <property type="molecule type" value="Genomic_DNA"/>
</dbReference>
<dbReference type="InterPro" id="IPR014718">
    <property type="entry name" value="GH-type_carb-bd"/>
</dbReference>
<gene>
    <name evidence="1" type="ORF">PQO03_21265</name>
</gene>
<dbReference type="PANTHER" id="PTHR11122:SF13">
    <property type="entry name" value="GLUCOSE-6-PHOSPHATE 1-EPIMERASE"/>
    <property type="match status" value="1"/>
</dbReference>
<dbReference type="Pfam" id="PF01263">
    <property type="entry name" value="Aldose_epim"/>
    <property type="match status" value="1"/>
</dbReference>
<name>A0ABY7VVU5_9BACT</name>
<dbReference type="InterPro" id="IPR011013">
    <property type="entry name" value="Gal_mutarotase_sf_dom"/>
</dbReference>
<dbReference type="PANTHER" id="PTHR11122">
    <property type="entry name" value="APOSPORY-ASSOCIATED PROTEIN C-RELATED"/>
    <property type="match status" value="1"/>
</dbReference>
<evidence type="ECO:0000313" key="1">
    <source>
        <dbReference type="EMBL" id="WDE98345.1"/>
    </source>
</evidence>
<reference evidence="1 2" key="1">
    <citation type="submission" date="2023-02" db="EMBL/GenBank/DDBJ databases">
        <title>Genome sequence of Lentisphaera profundi SAORIC-696.</title>
        <authorList>
            <person name="Kim e."/>
            <person name="Cho J.-C."/>
            <person name="Choi A."/>
            <person name="Kang I."/>
        </authorList>
    </citation>
    <scope>NUCLEOTIDE SEQUENCE [LARGE SCALE GENOMIC DNA]</scope>
    <source>
        <strain evidence="1 2">SAORIC-696</strain>
    </source>
</reference>
<dbReference type="Gene3D" id="2.70.98.10">
    <property type="match status" value="1"/>
</dbReference>
<evidence type="ECO:0008006" key="3">
    <source>
        <dbReference type="Google" id="ProtNLM"/>
    </source>
</evidence>
<evidence type="ECO:0000313" key="2">
    <source>
        <dbReference type="Proteomes" id="UP001214250"/>
    </source>
</evidence>
<dbReference type="SUPFAM" id="SSF74650">
    <property type="entry name" value="Galactose mutarotase-like"/>
    <property type="match status" value="1"/>
</dbReference>
<keyword evidence="2" id="KW-1185">Reference proteome</keyword>
<accession>A0ABY7VVU5</accession>